<evidence type="ECO:0000256" key="5">
    <source>
        <dbReference type="ARBA" id="ARBA00022729"/>
    </source>
</evidence>
<dbReference type="PANTHER" id="PTHR30532">
    <property type="entry name" value="IRON III DICITRATE-BINDING PERIPLASMIC PROTEIN"/>
    <property type="match status" value="1"/>
</dbReference>
<evidence type="ECO:0000256" key="6">
    <source>
        <dbReference type="SAM" id="SignalP"/>
    </source>
</evidence>
<dbReference type="SUPFAM" id="SSF53807">
    <property type="entry name" value="Helical backbone' metal receptor"/>
    <property type="match status" value="1"/>
</dbReference>
<feature type="signal peptide" evidence="6">
    <location>
        <begin position="1"/>
        <end position="21"/>
    </location>
</feature>
<evidence type="ECO:0000256" key="2">
    <source>
        <dbReference type="ARBA" id="ARBA00008814"/>
    </source>
</evidence>
<comment type="similarity">
    <text evidence="2">Belongs to the bacterial solute-binding protein 8 family.</text>
</comment>
<evidence type="ECO:0000313" key="9">
    <source>
        <dbReference type="Proteomes" id="UP000000653"/>
    </source>
</evidence>
<proteinExistence type="inferred from homology"/>
<dbReference type="RefSeq" id="WP_003141107.1">
    <property type="nucleotide sequence ID" value="NC_008463.1"/>
</dbReference>
<gene>
    <name evidence="8" type="ordered locus">PA14_55000</name>
</gene>
<evidence type="ECO:0000256" key="3">
    <source>
        <dbReference type="ARBA" id="ARBA00022448"/>
    </source>
</evidence>
<dbReference type="AlphaFoldDB" id="A0A0H2Z6T4"/>
<dbReference type="PROSITE" id="PS50983">
    <property type="entry name" value="FE_B12_PBP"/>
    <property type="match status" value="1"/>
</dbReference>
<dbReference type="Proteomes" id="UP000000653">
    <property type="component" value="Chromosome"/>
</dbReference>
<comment type="subcellular location">
    <subcellularLocation>
        <location evidence="1">Cell envelope</location>
    </subcellularLocation>
</comment>
<feature type="domain" description="Fe/B12 periplasmic-binding" evidence="7">
    <location>
        <begin position="44"/>
        <end position="296"/>
    </location>
</feature>
<dbReference type="HOGENOM" id="CLU_038034_0_0_6"/>
<keyword evidence="4" id="KW-0408">Iron</keyword>
<dbReference type="BioCyc" id="PAER208963:G1G74-4633-MONOMER"/>
<dbReference type="GO" id="GO:1901678">
    <property type="term" value="P:iron coordination entity transport"/>
    <property type="evidence" value="ECO:0007669"/>
    <property type="project" value="UniProtKB-ARBA"/>
</dbReference>
<keyword evidence="5 6" id="KW-0732">Signal</keyword>
<dbReference type="Pfam" id="PF01497">
    <property type="entry name" value="Peripla_BP_2"/>
    <property type="match status" value="1"/>
</dbReference>
<name>A0A0H2Z6T4_PSEAB</name>
<reference evidence="8 9" key="1">
    <citation type="journal article" date="2006" name="Genome Biol.">
        <title>Genomic analysis reveals that Pseudomonas aeruginosa virulence is combinatorial.</title>
        <authorList>
            <person name="Lee D.G."/>
            <person name="Urbach J.M."/>
            <person name="Wu G."/>
            <person name="Liberati N.T."/>
            <person name="Feinbaum R.L."/>
            <person name="Miyata S."/>
            <person name="Diggins L.T."/>
            <person name="He J."/>
            <person name="Saucier M."/>
            <person name="Deziel E."/>
            <person name="Friedman L."/>
            <person name="Li L."/>
            <person name="Grills G."/>
            <person name="Montgomery K."/>
            <person name="Kucherlapati R."/>
            <person name="Rahme L.G."/>
            <person name="Ausubel F.M."/>
        </authorList>
    </citation>
    <scope>NUCLEOTIDE SEQUENCE [LARGE SCALE GENOMIC DNA]</scope>
    <source>
        <strain evidence="8 9">UCBPP-PA14</strain>
    </source>
</reference>
<accession>A0A0H2Z6T4</accession>
<keyword evidence="4" id="KW-0406">Ion transport</keyword>
<evidence type="ECO:0000256" key="1">
    <source>
        <dbReference type="ARBA" id="ARBA00004196"/>
    </source>
</evidence>
<dbReference type="PANTHER" id="PTHR30532:SF1">
    <property type="entry name" value="IRON(3+)-HYDROXAMATE-BINDING PROTEIN FHUD"/>
    <property type="match status" value="1"/>
</dbReference>
<evidence type="ECO:0000256" key="4">
    <source>
        <dbReference type="ARBA" id="ARBA00022496"/>
    </source>
</evidence>
<keyword evidence="3" id="KW-0813">Transport</keyword>
<evidence type="ECO:0000313" key="8">
    <source>
        <dbReference type="EMBL" id="ABJ09864.1"/>
    </source>
</evidence>
<dbReference type="InterPro" id="IPR051313">
    <property type="entry name" value="Bact_iron-sidero_bind"/>
</dbReference>
<dbReference type="Gene3D" id="3.40.50.1980">
    <property type="entry name" value="Nitrogenase molybdenum iron protein domain"/>
    <property type="match status" value="2"/>
</dbReference>
<keyword evidence="4" id="KW-0410">Iron transport</keyword>
<dbReference type="KEGG" id="pau:PA14_55000"/>
<dbReference type="GO" id="GO:0030288">
    <property type="term" value="C:outer membrane-bounded periplasmic space"/>
    <property type="evidence" value="ECO:0007669"/>
    <property type="project" value="TreeGrafter"/>
</dbReference>
<feature type="chain" id="PRO_5030007398" evidence="6">
    <location>
        <begin position="22"/>
        <end position="316"/>
    </location>
</feature>
<evidence type="ECO:0000259" key="7">
    <source>
        <dbReference type="PROSITE" id="PS50983"/>
    </source>
</evidence>
<organism evidence="8 9">
    <name type="scientific">Pseudomonas aeruginosa (strain UCBPP-PA14)</name>
    <dbReference type="NCBI Taxonomy" id="208963"/>
    <lineage>
        <taxon>Bacteria</taxon>
        <taxon>Pseudomonadati</taxon>
        <taxon>Pseudomonadota</taxon>
        <taxon>Gammaproteobacteria</taxon>
        <taxon>Pseudomonadales</taxon>
        <taxon>Pseudomonadaceae</taxon>
        <taxon>Pseudomonas</taxon>
    </lineage>
</organism>
<protein>
    <submittedName>
        <fullName evidence="8">Possible ABC-type transporter, periplasmic component</fullName>
    </submittedName>
</protein>
<dbReference type="InterPro" id="IPR002491">
    <property type="entry name" value="ABC_transptr_periplasmic_BD"/>
</dbReference>
<dbReference type="EMBL" id="CP000438">
    <property type="protein sequence ID" value="ABJ09864.1"/>
    <property type="molecule type" value="Genomic_DNA"/>
</dbReference>
<sequence length="316" mass="34352">MRTARSLLTLFFAVGSAAAQAQDYPRTIVDDRNQSVVIERAPRTVASISTFGADVMVALDRQVAGLSTLNNQRSAFLGDAAAKAVNLGEVHQTNLEVLAKLSPDLTIGLRTYTEPFAKKIEETGAFLAFDLITLNDSVSAVERATRALGADSQGAAMNQAFLDELEATGKRAPGKVSAVFLWHWGNAPYAYYSNHLTTQVMERLGATNVQGEPPKGMESADSSVITMETLLRLNPDVIISFKGDAGPFTKHPAWNRLKAVQSGRAWRVSDQYIMSHGPIARRQVLHEMAHLLYPGVFPEPTGIPAAARAKPMDFER</sequence>